<feature type="transmembrane region" description="Helical" evidence="2">
    <location>
        <begin position="3846"/>
        <end position="3865"/>
    </location>
</feature>
<dbReference type="Proteomes" id="UP000195489">
    <property type="component" value="Chromosome 7"/>
</dbReference>
<feature type="region of interest" description="Disordered" evidence="1">
    <location>
        <begin position="147"/>
        <end position="211"/>
    </location>
</feature>
<feature type="region of interest" description="Disordered" evidence="1">
    <location>
        <begin position="2160"/>
        <end position="2226"/>
    </location>
</feature>
<feature type="compositionally biased region" description="Basic and acidic residues" evidence="1">
    <location>
        <begin position="2217"/>
        <end position="2226"/>
    </location>
</feature>
<feature type="compositionally biased region" description="Basic residues" evidence="1">
    <location>
        <begin position="2160"/>
        <end position="2169"/>
    </location>
</feature>
<feature type="compositionally biased region" description="Polar residues" evidence="1">
    <location>
        <begin position="4751"/>
        <end position="4763"/>
    </location>
</feature>
<evidence type="ECO:0000313" key="3">
    <source>
        <dbReference type="EMBL" id="SCM02868.1"/>
    </source>
</evidence>
<feature type="region of interest" description="Disordered" evidence="1">
    <location>
        <begin position="4750"/>
        <end position="4802"/>
    </location>
</feature>
<keyword evidence="2" id="KW-0472">Membrane</keyword>
<accession>A0A1D3LDR3</accession>
<sequence>MANVILDIFKQIAINYSKNKYVKGIQNIFFESFKHIIIEELELNKFCISNIFNDDIINNYVKNADLKLSEINLNDSSSKPKNKFTDYLTYLHLLNDKKNELQFNLFFCDKIEIDWDGSNDAYFYDGLLLSIENVYVLLSVVERVRDKASGEEEEEEEKEEEKEEADGEIPEQVDDQCDEQGDEHCDGHVNEQADEHAPDRGDDQRDDQADEQADWGENWVGMLLFFAVVCLNFLKDAVVEVAKCMYYLITLLVNSISYVNLFKKLFLKVILENVLSINIKNMNIIFEDKIGACEKNMFLSMHVQNLSIDNYNYIKTKKHKINKPMNERLNKNLNGYYNFGKINNSNKIQVNENEEYLKISLTNFSIYYDLRSHLISDTDINLDKNKFIFFYNYNINFMHKRNCLVDDINFTCIISKSIKNNQNFVIDLIISSFKINFMYDKSYELFLFIYKYAYLLSNTNSSRDGGAKKSNKLTKHGYLSKTTSSIEFNVNIDMFKIVFCYNYYNNLQVILKDINFFLFFVKKEWKRKSKTRHTWETNKNPIVSSSYILKDFIFFIESFTFEETYSKLSLTMNTKKEEYIYMSKRNMNIKRIQYNSNFEYELLEDCNLESKLNRYINVIPDRGCKKTRNENAGHSLAWSDNRRRDIYDKTYLEQNKKYSFYFRIYKKEKGTKNCYTNNIYVYIENVYLKIKNLNNICSLINNIPDKFFFIFYYIISAPEKRPEKVEKFEKYEKCENPSKKHRLPQQRNDTCLNVRLNFIEIELKNKNVASIFFCMHNLGLYNGYDKSRPYRRHNLGLNLFQKKIAFCKITNIYSYVQCDKKITHVLFYPFNLFFTIHNHLKNKMKVEILSLVIELNKNVLQIVKDIFCISDNEENSVDIFYDCEKNRKKNRNQICTSCTTSNNEFPTIAHKENAKFSNAINEYDNFITLSNELNILFSCIDTFFDVINFEECNKEDEKYDVNSSFSITSVLNLVKNVNVFLSLQHVYIYFFFNNNLAELGKKGSNKTGIDKNINLKRVKKKNTNMLSFFNNTTRANSIESLVSLTNANVNKHMPTKLMETFYIKWELKNMNFFFHVKDNYNKNKSSEKYSILCKFKIASFRALYNFYFSPINLETFVMNGLCVYILKDSSFEKKLIKIENVENSEDSKKHKKSMFILNKCMLEYVNKENTLISRHKWIIHLTDLNIFIYDFFVNIFYYIYRNRNTTIFVKPNEKDNKTKMKSNSLIPKIITQSSYTKMLKRINICNNLLIAKNIFKIIICFAIKRTNIFFIFYNKINDDKTDLNSDPLSKYYNTHLSLQINSFFTKLKNEFVHIKLRDTPLSCSYNNVTSITSNDLSNIQSYFHICKPRAVISLKGLALIMSNRLIHGFGGKTGQTTSVVTKYEHGVQQLEKIKEKVLIKIEEINIKMINLHNSMLFLNLHKITLFNYLNFIETLNIYLQLFAKTFKSTFFAKYFPIPDLETQNEYMIELGMKDKQISLFKNCSKSSEIENDELGVDKNICSEDITNSGWIEMFYKMCIFKKIVCCVNIIKHSYTFYSPIVNSDRKKSKREIFSLKINKIELILKRNDIKNLNKYISHFKYNMYIKIYGVNIFIKKLKKKYILLYSNLLYFFNQINGYIPRNDMCNEFENYKIKKRKRSSKSCVLYKNSKLKYIRWKNSSIALFFKINKQVKRKIGHINDVKKNNSILNNLQTLRRMNNKLPISTKFEFKSYENRNGRNESAFYLFLNEETLLSIVNIYVNVVNLFEGLKKIPDMWMEYSGEVNKNEVCLKKNKEIEKASPIETSCRDCEEGDTTMSVSFLQCLESLKVRVKNIFFLFYEYNMKMFIGFYLKEINNTLYIDQLKKKKNNNECQYYFKYIHKLTDSVLFTNNIYFNSNKNIYVFDIFNNLVNKNNLSYLKGMFYFLKKQKIDPTSLFLRKKKVINNLKKKRHKEYNEKNSKIQNLAIWWDKQLKIEKKNYKTLKNNKIIKTELPCYTNTNMLLHKIIQLNKKRNIINGLNIPNEKSNKINKNQMIVFVKYYLKNKNTFIHIETKPIFKNVSIYFPLYAIIELNKMIDALRFPLIYRLYLSTITDSQNYDNNYNVKQKKCDISFDFKVCLTNFKIYLLSACTYSITNIKENDLSKNEIEFIDDPKKNNKGDNILNVQKSDYNNSAIFERKLEKQKKKKVKGKDKNGTPTKSHHLGSNSLKQRDMKKNKNEIEKEDRNNMTNERDEENEVENKQNEMKMDEISKKKREFLYVFVLKTDINIDIKNKNKKKKIKRKVINNSKKNQVTFVNKLNINVSFTHLNVTSGLLYIWINEQHFLFNVIRIPSLFKSVYEYNNSSKYYFNMSRDHKFRLKRNENLISQIENKNNSKITTKMNKIKFIVMREYCTYNTIDIMNILLFFQNTSYYLNFGKPTCKKTTKHINSKSNEHVKGVNTDLASSYEIHNNRKRNSVDTSQRHISSNSLDIYSPKKNEAHIDSSKRESYYYEEKETIGNKRIVESSHISYNNEVIKLENNLNGRNKKERYRKKGMKKKLKNADETLDKALCANEKKSLNVNYCLNSQKKKAISKKNVNVIIGSMSIYINNNDLLILNLLREELLFIQKRSKGGKVEYSCKYNYNGVMISSKFSKKKCINSQKKKKKTDEKSLNNAEKKRKSSQIIKRMKNKINISVDMLKIYFMTKSYVHELFSINSLNNIIKIENTYINNTMKYLFIFLNFNKVDTLTVIANDLANFIYTNSIKTSFIESFDLSCQYILNKKKNRFLMHIKDDININLNKNIINFFVLFKYNFLHDYFDYNEYGVFNQVGRNRDNSRVAIVKDLRKFIFYGNIFLREYVVIRNFTFYNLKYEYEDNVGYINKNEENLIVGNNLYLLNIYIIDGKTRVSKKIYIKRAIQSLNNSNNMATNKDDANFMENNDDNLRNNTERGSNNGDAKNKCRPILNEKNYLYIDVTVQENTRCINIYPYFFIHVLYNNLLGKKKTLKEEDVNRKESTKMDVEANDWMKLKFIKEECVNACLIKKNETLFSVPFNLIKKCKYIQLALKEDKKIFTSNKIKYKNIFNLPKYVYKDIYDVEHSIRCCFFYLFRKKEKKLQNYDNKMEENDKDFISKHEKKDEEIVDNGLTKIDEYENYYKIFSVMNIVKNNMHIISIESCIRIINLSPLDIKVLLKREKGSINTYSIKSFGYINVYEFNFLKNIILNFCLSIHRKWIEFIKIENENYFREAQSDKGTDTFSKEHPPQSRDSKKTACHIISYKIIQCKNLYFLIYIYMYNNCYNIAFVSKYNIYNFTKNTLYYHLVHNEEECAIEELKDLSEIKKHKLKEKFNILKEHLLVLYPLIENEIIIDDKNLIKIKKNKFYNYSIDGQNPDNLIDEKENTKKCINNYCFNHNFVISNNSSRILNTDVSIYEINKSYNKIINLNDEYIKIDVNIVTIHSFSIVFIQFYPHIIIVNLTKYNLELRLKNNEELKKVYKDVNRVKKHNEVKDGNSYASCDSTKNEEINFSEQSEFSLSSDDEINKKDLIMANSDNKITNYFKAPSQFFDTTTKTHKNSRNNCNILKSMSMKELNMNDKSTWDYISFKIQNKGEEVDNDVKDEGYNNFEKMNINRFASYQMVIECLKKNPNFNTGGGSNFSGKKYVRCKYIKISKNMNKYFYMYKYKEIGSSKKTENTEEDKHYGIKEMLFNISCIEIKKTNYIFIKNIPLLLNYEMGYFQNGITIQYVSSESSASDDLYVLKNEKHHIEGLKNRKAISCELPNKSRQVGREYTLKKKEEHVHEIEEYENYQKTYDEFKKLNLGMLSKLKKENLSLILKSYKEVVNNKIIKEGKIYIFNNLNIPIFVSPDKSNYLFYINKKYIHFKESKYFYFYFPKFILISKKLVFLFKTDSKLHEYRGVKNYMHIIKDDMTFQNFYVMKLVLLCNMVSTFQFYSFVFLRRTFSPGLSIKKRGLRKRRSKKEIVYFELYLVKFYCDIIINNNNEINIILNGINEWYFIKKILSINYFFNFLKNNKLNKYPKSISNITYINNMYGLNSSDLLNIKCFIQSMNLLFNFENISSNSENLHQKIYINKIHLNFYTFQYINNRVVDKKKRCIQFWGCPKSRSNSKTSRKSSKGRITNTDETNETVDKLSIREFDDFSSGSIKELTADDSKSLRNSMKKDRSLGDVVEKGVVLRGNNEIYNMYSTMKNKMYSHYNSFMFRDYRRNNKMYKSIFKLLKSNIVAVCFNQSDFYKKISITIDNISIKKVDYNYTILTKYNKNEIILDINIDLCKQTYMEYKHIYNTLNILYACSYINMINAGKSYEDQHVYKLKERKLSFSNILNDIKREEDGESPIISVDTTRDAIIKKEKYNIFNSNNFSRNREHALLYNAYYFYKKNGKLQKNDDSQIDGNNGKRYKVKNLLEFIENIKNKKSEKKKKEIKNLSIDIASLALTLDYNYFINTLPLFYDYFCSKLKCLSSVNTLQNKGRLSLHMYYYYYLTKLVEKKKFEKLKQVENMGNYSYTNDVVIGRQKKEKDFFLLYVHNINIRKTKIYINVNYLLKLFLTKNFLMNISAINIQNKQKKNLKHILKKIKKIYFYNYISIFFYLLKNINISEHSSYTTLNFLTVIENFLKNNLQLSPLQNLYSLVVTLKYKCEHQLGNTNNPQINQDSYSINKKNINELMNLENNSLFIVSEKDRHTQDIEDSNTYFKNGFLFNYSNIFSMNIFSKNTTQIANQPEIHKSLMKKIMSLKERENTFLQMQESYQNPDLPSNSMYTQSSQAYIKDSQTKFDTPNAGSASSNVKHKDGGSPGKADKKNKSNKKQTNSKTKRKRDKKTNVQNITHISFTHNLNIKQ</sequence>
<evidence type="ECO:0000313" key="4">
    <source>
        <dbReference type="Proteomes" id="UP000195489"/>
    </source>
</evidence>
<gene>
    <name evidence="3" type="ORF">PCHCB_000140700</name>
</gene>
<keyword evidence="2" id="KW-0812">Transmembrane</keyword>
<feature type="compositionally biased region" description="Acidic residues" evidence="1">
    <location>
        <begin position="151"/>
        <end position="181"/>
    </location>
</feature>
<feature type="compositionally biased region" description="Basic and acidic residues" evidence="1">
    <location>
        <begin position="2188"/>
        <end position="2205"/>
    </location>
</feature>
<dbReference type="EMBL" id="LT608159">
    <property type="protein sequence ID" value="SCM02868.1"/>
    <property type="molecule type" value="Genomic_DNA"/>
</dbReference>
<reference evidence="3 4" key="1">
    <citation type="submission" date="2016-08" db="EMBL/GenBank/DDBJ databases">
        <authorList>
            <consortium name="Pathogen Informatics"/>
        </authorList>
    </citation>
    <scope>NUCLEOTIDE SEQUENCE [LARGE SCALE GENOMIC DNA]</scope>
    <source>
        <strain evidence="3 4">CB</strain>
    </source>
</reference>
<evidence type="ECO:0000256" key="2">
    <source>
        <dbReference type="SAM" id="Phobius"/>
    </source>
</evidence>
<feature type="compositionally biased region" description="Basic and acidic residues" evidence="1">
    <location>
        <begin position="182"/>
        <end position="207"/>
    </location>
</feature>
<feature type="transmembrane region" description="Helical" evidence="2">
    <location>
        <begin position="1177"/>
        <end position="1200"/>
    </location>
</feature>
<organism evidence="3 4">
    <name type="scientific">Plasmodium chabaudi chabaudi</name>
    <dbReference type="NCBI Taxonomy" id="31271"/>
    <lineage>
        <taxon>Eukaryota</taxon>
        <taxon>Sar</taxon>
        <taxon>Alveolata</taxon>
        <taxon>Apicomplexa</taxon>
        <taxon>Aconoidasida</taxon>
        <taxon>Haemosporida</taxon>
        <taxon>Plasmodiidae</taxon>
        <taxon>Plasmodium</taxon>
        <taxon>Plasmodium (Vinckeia)</taxon>
    </lineage>
</organism>
<name>A0A1D3LDR3_PLACU</name>
<feature type="compositionally biased region" description="Basic and acidic residues" evidence="1">
    <location>
        <begin position="4765"/>
        <end position="4779"/>
    </location>
</feature>
<keyword evidence="2" id="KW-1133">Transmembrane helix</keyword>
<feature type="compositionally biased region" description="Polar residues" evidence="1">
    <location>
        <begin position="2174"/>
        <end position="2187"/>
    </location>
</feature>
<evidence type="ECO:0000256" key="1">
    <source>
        <dbReference type="SAM" id="MobiDB-lite"/>
    </source>
</evidence>
<feature type="transmembrane region" description="Helical" evidence="2">
    <location>
        <begin position="3898"/>
        <end position="3920"/>
    </location>
</feature>
<feature type="region of interest" description="Disordered" evidence="1">
    <location>
        <begin position="4081"/>
        <end position="4103"/>
    </location>
</feature>
<proteinExistence type="predicted"/>
<protein>
    <submittedName>
        <fullName evidence="3">Uncharacterized protein</fullName>
    </submittedName>
</protein>